<gene>
    <name evidence="1" type="ORF">DDZ18_07780</name>
</gene>
<keyword evidence="2" id="KW-1185">Reference proteome</keyword>
<evidence type="ECO:0000313" key="1">
    <source>
        <dbReference type="EMBL" id="PWE17562.1"/>
    </source>
</evidence>
<protein>
    <recommendedName>
        <fullName evidence="3">Regulatory protein FlaEY</fullName>
    </recommendedName>
</protein>
<dbReference type="PANTHER" id="PTHR35580">
    <property type="entry name" value="CELL SURFACE GLYCOPROTEIN (S-LAYER PROTEIN)-LIKE PROTEIN"/>
    <property type="match status" value="1"/>
</dbReference>
<proteinExistence type="predicted"/>
<name>A0A2U2BU92_9PROT</name>
<dbReference type="Proteomes" id="UP000245168">
    <property type="component" value="Unassembled WGS sequence"/>
</dbReference>
<comment type="caution">
    <text evidence="1">The sequence shown here is derived from an EMBL/GenBank/DDBJ whole genome shotgun (WGS) entry which is preliminary data.</text>
</comment>
<dbReference type="SUPFAM" id="SSF101898">
    <property type="entry name" value="NHL repeat"/>
    <property type="match status" value="1"/>
</dbReference>
<dbReference type="InterPro" id="IPR052918">
    <property type="entry name" value="Motility_Chemotaxis_Reg"/>
</dbReference>
<dbReference type="PANTHER" id="PTHR35580:SF1">
    <property type="entry name" value="PHYTASE-LIKE DOMAIN-CONTAINING PROTEIN"/>
    <property type="match status" value="1"/>
</dbReference>
<evidence type="ECO:0008006" key="3">
    <source>
        <dbReference type="Google" id="ProtNLM"/>
    </source>
</evidence>
<accession>A0A2U2BU92</accession>
<dbReference type="OrthoDB" id="7196243at2"/>
<reference evidence="2" key="1">
    <citation type="submission" date="2018-05" db="EMBL/GenBank/DDBJ databases">
        <authorList>
            <person name="Liu B.-T."/>
        </authorList>
    </citation>
    <scope>NUCLEOTIDE SEQUENCE [LARGE SCALE GENOMIC DNA]</scope>
    <source>
        <strain evidence="2">WD6-1</strain>
    </source>
</reference>
<dbReference type="AlphaFoldDB" id="A0A2U2BU92"/>
<dbReference type="EMBL" id="QEXV01000003">
    <property type="protein sequence ID" value="PWE17562.1"/>
    <property type="molecule type" value="Genomic_DNA"/>
</dbReference>
<dbReference type="Gene3D" id="2.120.10.30">
    <property type="entry name" value="TolB, C-terminal domain"/>
    <property type="match status" value="1"/>
</dbReference>
<dbReference type="InterPro" id="IPR011042">
    <property type="entry name" value="6-blade_b-propeller_TolB-like"/>
</dbReference>
<evidence type="ECO:0000313" key="2">
    <source>
        <dbReference type="Proteomes" id="UP000245168"/>
    </source>
</evidence>
<sequence>MVTGLSSSLLSAWFTARSGASAGGGGGLTATAAAAETAGLSGAGAKTEASGVLPPWDPRGEIAELEGLRRSVLANGEFFDGRFGDFSDIEASDDEKSLFAMYRGVRRLQSIAAAAMDKGASDFDRAYYDRRFQEGVAQLGGFFDDLSLEGVSVVQGEQLTEFQSGLKVSRGGSSYTGGIVHSGAYDAEVDAFQGDVRFDITVRKNGVDNAVAIDLADMGTTPRTLDNVADHINAQLEANGFLTRFERVKIGEPDENGIIQGDNFGFQVNGIITERVSFAPATGTGAPALFMAGVSGAGEEAAGQLSRIVDLAGGGTTVFSRRIEAAPTVTETTSEDGETITSETSNPLEVMATARGADGGIYVVGKTSAAVDGQAIKGESDLVVVRYDSNGKEVFTRTLGAAGEAEGASVAVDADGNVIVAGSVEGELGGTNKVGGDDSVVVKYNADGVEQWTRRFGGLADDRANHVSVGSDGTIYVAGEANSSIGGVANQGGRDGYLRALDADGNTLYTRAAGAGTGTESAKATAIAADGGLIVATEEDGRAVLTKYAAGDDGTGAPVWSLDLGDLDGGRIGGIAVDAAGDIYLAGAAGAGFAPGTVVDANAGGRDAVLVKVSDGASASVDYATFLGTPEDNSAAGVAVENGTVYLTGKTSAALPGGEQNGDRNAFAAGFDAATGARTFVQQVSGRGGLSSGAGIVVDPTGDSALNKLGLPAGALSYSDSRVVTDRSSVRPGDHFYVSVDGGRKQKITIDDDDTIRSLTFKLNAVLLFDGTADVRRALEGDQLTIKPKEGVTIELLPGTDGEDALKGLGLSPGAVSGKVTKDDGDSTSAAPKVFALELPEALSVADRDSAAAANEALVAAMGKIQRAYRYLTQDPELRELLEGPQAGKRGGPVPAYLSSQIANYEAGLARLQSGGGGGGTLALF</sequence>
<organism evidence="1 2">
    <name type="scientific">Marinicauda salina</name>
    <dbReference type="NCBI Taxonomy" id="2135793"/>
    <lineage>
        <taxon>Bacteria</taxon>
        <taxon>Pseudomonadati</taxon>
        <taxon>Pseudomonadota</taxon>
        <taxon>Alphaproteobacteria</taxon>
        <taxon>Maricaulales</taxon>
        <taxon>Maricaulaceae</taxon>
        <taxon>Marinicauda</taxon>
    </lineage>
</organism>